<comment type="caution">
    <text evidence="2">The sequence shown here is derived from an EMBL/GenBank/DDBJ whole genome shotgun (WGS) entry which is preliminary data.</text>
</comment>
<dbReference type="CDD" id="cd06558">
    <property type="entry name" value="crotonase-like"/>
    <property type="match status" value="1"/>
</dbReference>
<protein>
    <submittedName>
        <fullName evidence="2">Enoyl-CoA hydratase</fullName>
    </submittedName>
</protein>
<dbReference type="Gene3D" id="1.10.12.10">
    <property type="entry name" value="Lyase 2-enoyl-coa Hydratase, Chain A, domain 2"/>
    <property type="match status" value="1"/>
</dbReference>
<name>A0A366ECM8_9BACI</name>
<dbReference type="EMBL" id="QNRJ01000026">
    <property type="protein sequence ID" value="RBP00161.1"/>
    <property type="molecule type" value="Genomic_DNA"/>
</dbReference>
<dbReference type="InterPro" id="IPR014748">
    <property type="entry name" value="Enoyl-CoA_hydra_C"/>
</dbReference>
<dbReference type="GO" id="GO:0003824">
    <property type="term" value="F:catalytic activity"/>
    <property type="evidence" value="ECO:0007669"/>
    <property type="project" value="UniProtKB-ARBA"/>
</dbReference>
<dbReference type="SUPFAM" id="SSF52096">
    <property type="entry name" value="ClpP/crotonase"/>
    <property type="match status" value="1"/>
</dbReference>
<organism evidence="2 3">
    <name type="scientific">Rossellomorea aquimaris</name>
    <dbReference type="NCBI Taxonomy" id="189382"/>
    <lineage>
        <taxon>Bacteria</taxon>
        <taxon>Bacillati</taxon>
        <taxon>Bacillota</taxon>
        <taxon>Bacilli</taxon>
        <taxon>Bacillales</taxon>
        <taxon>Bacillaceae</taxon>
        <taxon>Rossellomorea</taxon>
    </lineage>
</organism>
<dbReference type="Proteomes" id="UP000252118">
    <property type="component" value="Unassembled WGS sequence"/>
</dbReference>
<dbReference type="AlphaFoldDB" id="A0A366ECM8"/>
<dbReference type="PANTHER" id="PTHR43459">
    <property type="entry name" value="ENOYL-COA HYDRATASE"/>
    <property type="match status" value="1"/>
</dbReference>
<dbReference type="InterPro" id="IPR029045">
    <property type="entry name" value="ClpP/crotonase-like_dom_sf"/>
</dbReference>
<accession>A0A366ECM8</accession>
<gene>
    <name evidence="2" type="ORF">DET59_12633</name>
</gene>
<proteinExistence type="inferred from homology"/>
<reference evidence="2 3" key="1">
    <citation type="submission" date="2018-06" db="EMBL/GenBank/DDBJ databases">
        <title>Freshwater and sediment microbial communities from various areas in North America, analyzing microbe dynamics in response to fracking.</title>
        <authorList>
            <person name="Lamendella R."/>
        </authorList>
    </citation>
    <scope>NUCLEOTIDE SEQUENCE [LARGE SCALE GENOMIC DNA]</scope>
    <source>
        <strain evidence="2 3">97B</strain>
    </source>
</reference>
<comment type="similarity">
    <text evidence="1">Belongs to the enoyl-CoA hydratase/isomerase family.</text>
</comment>
<evidence type="ECO:0000313" key="2">
    <source>
        <dbReference type="EMBL" id="RBP00161.1"/>
    </source>
</evidence>
<dbReference type="InterPro" id="IPR001753">
    <property type="entry name" value="Enoyl-CoA_hydra/iso"/>
</dbReference>
<dbReference type="NCBIfam" id="NF005804">
    <property type="entry name" value="PRK07659.1"/>
    <property type="match status" value="1"/>
</dbReference>
<evidence type="ECO:0000256" key="1">
    <source>
        <dbReference type="ARBA" id="ARBA00005254"/>
    </source>
</evidence>
<dbReference type="PANTHER" id="PTHR43459:SF1">
    <property type="entry name" value="EG:BACN32G11.4 PROTEIN"/>
    <property type="match status" value="1"/>
</dbReference>
<dbReference type="Pfam" id="PF00378">
    <property type="entry name" value="ECH_1"/>
    <property type="match status" value="1"/>
</dbReference>
<dbReference type="Gene3D" id="3.90.226.10">
    <property type="entry name" value="2-enoyl-CoA Hydratase, Chain A, domain 1"/>
    <property type="match status" value="1"/>
</dbReference>
<evidence type="ECO:0000313" key="3">
    <source>
        <dbReference type="Proteomes" id="UP000252118"/>
    </source>
</evidence>
<sequence>MLEERGGIFLTVSNQYETVKLHKEGKVARLQLNRPQSLNALDAGLMGELLAALKEVKNDPSISLLVLTGEGKGFSSGGDIKSMLSLSGEEQFSSIMDTISELVMTLYTMPKIVLTGIHGAAAGLGFSLALCSDYILCEEDSKLAMNFIGIALIPDGGSHFLLQERLGTHKAKRLIWNGKVLEGQEALMKGLVDEAIPSGKLEEGIERYTKQVLSAPTKAMLKTKDVYVTLNKDRLQRALDLEKEGQWLMRQTSDHQEGIRAFVEKRRPEFKGE</sequence>